<gene>
    <name evidence="8" type="ORF">Esi_0212_0031</name>
</gene>
<dbReference type="Pfam" id="PF03151">
    <property type="entry name" value="TPT"/>
    <property type="match status" value="1"/>
</dbReference>
<keyword evidence="2 6" id="KW-0812">Transmembrane</keyword>
<evidence type="ECO:0000256" key="2">
    <source>
        <dbReference type="ARBA" id="ARBA00022692"/>
    </source>
</evidence>
<dbReference type="STRING" id="2880.D7FRB1"/>
<dbReference type="InterPro" id="IPR050186">
    <property type="entry name" value="TPT_transporter"/>
</dbReference>
<sequence>MVAKGDVMGAYCFVTFFGASILFGVKHLLLRDATFSRLSKAADYVPTVEIAAWVLTWYGVSVSMVMANRWLFYEWQGVGFPFPVLTTMVHMWLKVLVTRVMYCFKGQKPPHLDVSVNLRAVIPIGLATAGDILLSNLSFMVATVAFYTIVKSGSLIWILLWAVVFRFEALTPKMVFVVLITSLGLFMASLGETDFSTEGLLLILGASCLSGLRWGLLQLLQAIEPSCHDPLLVIYYIAPSSAIAMTPMALLDILDENLKGAAVTPGSIAQVAAVILGTGLFSFALIFAEVKLLAITSSLTMGVFGTVKEIVQIVLAVLVFNEQVTWFNLVGLGWAIVGSMLYKISRAKPSARNGEGGGAKDARRPAHNGQGDEKANAGVNMPYSAVSQQEVDEELRVFKYENTEWELEGELEEFSSFDGGGR</sequence>
<keyword evidence="4 6" id="KW-0472">Membrane</keyword>
<protein>
    <submittedName>
        <fullName evidence="8">MGC81943 protein</fullName>
    </submittedName>
</protein>
<dbReference type="FunCoup" id="D7FRB1">
    <property type="interactions" value="221"/>
</dbReference>
<dbReference type="PANTHER" id="PTHR11132">
    <property type="entry name" value="SOLUTE CARRIER FAMILY 35"/>
    <property type="match status" value="1"/>
</dbReference>
<feature type="transmembrane region" description="Helical" evidence="6">
    <location>
        <begin position="140"/>
        <end position="163"/>
    </location>
</feature>
<dbReference type="Proteomes" id="UP000002630">
    <property type="component" value="Linkage Group LG27"/>
</dbReference>
<evidence type="ECO:0000256" key="5">
    <source>
        <dbReference type="SAM" id="MobiDB-lite"/>
    </source>
</evidence>
<dbReference type="InterPro" id="IPR004853">
    <property type="entry name" value="Sugar_P_trans_dom"/>
</dbReference>
<keyword evidence="9" id="KW-1185">Reference proteome</keyword>
<comment type="subcellular location">
    <subcellularLocation>
        <location evidence="1">Membrane</location>
        <topology evidence="1">Multi-pass membrane protein</topology>
    </subcellularLocation>
</comment>
<feature type="region of interest" description="Disordered" evidence="5">
    <location>
        <begin position="349"/>
        <end position="380"/>
    </location>
</feature>
<keyword evidence="3 6" id="KW-1133">Transmembrane helix</keyword>
<dbReference type="GO" id="GO:0016020">
    <property type="term" value="C:membrane"/>
    <property type="evidence" value="ECO:0007669"/>
    <property type="project" value="UniProtKB-SubCell"/>
</dbReference>
<dbReference type="eggNOG" id="KOG1443">
    <property type="taxonomic scope" value="Eukaryota"/>
</dbReference>
<feature type="transmembrane region" description="Helical" evidence="6">
    <location>
        <begin position="80"/>
        <end position="104"/>
    </location>
</feature>
<dbReference type="EMBL" id="FN649752">
    <property type="protein sequence ID" value="CBJ30702.1"/>
    <property type="molecule type" value="Genomic_DNA"/>
</dbReference>
<feature type="transmembrane region" description="Helical" evidence="6">
    <location>
        <begin position="170"/>
        <end position="188"/>
    </location>
</feature>
<feature type="domain" description="Sugar phosphate transporter" evidence="7">
    <location>
        <begin position="49"/>
        <end position="342"/>
    </location>
</feature>
<evidence type="ECO:0000256" key="1">
    <source>
        <dbReference type="ARBA" id="ARBA00004141"/>
    </source>
</evidence>
<evidence type="ECO:0000256" key="6">
    <source>
        <dbReference type="SAM" id="Phobius"/>
    </source>
</evidence>
<feature type="transmembrane region" description="Helical" evidence="6">
    <location>
        <begin position="266"/>
        <end position="287"/>
    </location>
</feature>
<accession>D7FRB1</accession>
<feature type="transmembrane region" description="Helical" evidence="6">
    <location>
        <begin position="200"/>
        <end position="220"/>
    </location>
</feature>
<feature type="transmembrane region" description="Helical" evidence="6">
    <location>
        <begin position="299"/>
        <end position="320"/>
    </location>
</feature>
<dbReference type="OrthoDB" id="6418713at2759"/>
<evidence type="ECO:0000313" key="8">
    <source>
        <dbReference type="EMBL" id="CBJ30702.1"/>
    </source>
</evidence>
<feature type="compositionally biased region" description="Basic and acidic residues" evidence="5">
    <location>
        <begin position="358"/>
        <end position="375"/>
    </location>
</feature>
<dbReference type="InParanoid" id="D7FRB1"/>
<organism evidence="8 9">
    <name type="scientific">Ectocarpus siliculosus</name>
    <name type="common">Brown alga</name>
    <name type="synonym">Conferva siliculosa</name>
    <dbReference type="NCBI Taxonomy" id="2880"/>
    <lineage>
        <taxon>Eukaryota</taxon>
        <taxon>Sar</taxon>
        <taxon>Stramenopiles</taxon>
        <taxon>Ochrophyta</taxon>
        <taxon>PX clade</taxon>
        <taxon>Phaeophyceae</taxon>
        <taxon>Ectocarpales</taxon>
        <taxon>Ectocarpaceae</taxon>
        <taxon>Ectocarpus</taxon>
    </lineage>
</organism>
<evidence type="ECO:0000256" key="4">
    <source>
        <dbReference type="ARBA" id="ARBA00023136"/>
    </source>
</evidence>
<feature type="transmembrane region" description="Helical" evidence="6">
    <location>
        <begin position="326"/>
        <end position="344"/>
    </location>
</feature>
<feature type="transmembrane region" description="Helical" evidence="6">
    <location>
        <begin position="232"/>
        <end position="254"/>
    </location>
</feature>
<name>D7FRB1_ECTSI</name>
<evidence type="ECO:0000313" key="9">
    <source>
        <dbReference type="Proteomes" id="UP000002630"/>
    </source>
</evidence>
<evidence type="ECO:0000256" key="3">
    <source>
        <dbReference type="ARBA" id="ARBA00022989"/>
    </source>
</evidence>
<feature type="transmembrane region" description="Helical" evidence="6">
    <location>
        <begin position="41"/>
        <end position="60"/>
    </location>
</feature>
<dbReference type="AlphaFoldDB" id="D7FRB1"/>
<dbReference type="OMA" id="LFWEVPK"/>
<evidence type="ECO:0000259" key="7">
    <source>
        <dbReference type="Pfam" id="PF03151"/>
    </source>
</evidence>
<proteinExistence type="predicted"/>
<dbReference type="EMBL" id="FN648390">
    <property type="protein sequence ID" value="CBJ30702.1"/>
    <property type="molecule type" value="Genomic_DNA"/>
</dbReference>
<reference evidence="8 9" key="1">
    <citation type="journal article" date="2010" name="Nature">
        <title>The Ectocarpus genome and the independent evolution of multicellularity in brown algae.</title>
        <authorList>
            <person name="Cock J.M."/>
            <person name="Sterck L."/>
            <person name="Rouze P."/>
            <person name="Scornet D."/>
            <person name="Allen A.E."/>
            <person name="Amoutzias G."/>
            <person name="Anthouard V."/>
            <person name="Artiguenave F."/>
            <person name="Aury J.M."/>
            <person name="Badger J.H."/>
            <person name="Beszteri B."/>
            <person name="Billiau K."/>
            <person name="Bonnet E."/>
            <person name="Bothwell J.H."/>
            <person name="Bowler C."/>
            <person name="Boyen C."/>
            <person name="Brownlee C."/>
            <person name="Carrano C.J."/>
            <person name="Charrier B."/>
            <person name="Cho G.Y."/>
            <person name="Coelho S.M."/>
            <person name="Collen J."/>
            <person name="Corre E."/>
            <person name="Da Silva C."/>
            <person name="Delage L."/>
            <person name="Delaroque N."/>
            <person name="Dittami S.M."/>
            <person name="Doulbeau S."/>
            <person name="Elias M."/>
            <person name="Farnham G."/>
            <person name="Gachon C.M."/>
            <person name="Gschloessl B."/>
            <person name="Heesch S."/>
            <person name="Jabbari K."/>
            <person name="Jubin C."/>
            <person name="Kawai H."/>
            <person name="Kimura K."/>
            <person name="Kloareg B."/>
            <person name="Kupper F.C."/>
            <person name="Lang D."/>
            <person name="Le Bail A."/>
            <person name="Leblanc C."/>
            <person name="Lerouge P."/>
            <person name="Lohr M."/>
            <person name="Lopez P.J."/>
            <person name="Martens C."/>
            <person name="Maumus F."/>
            <person name="Michel G."/>
            <person name="Miranda-Saavedra D."/>
            <person name="Morales J."/>
            <person name="Moreau H."/>
            <person name="Motomura T."/>
            <person name="Nagasato C."/>
            <person name="Napoli C.A."/>
            <person name="Nelson D.R."/>
            <person name="Nyvall-Collen P."/>
            <person name="Peters A.F."/>
            <person name="Pommier C."/>
            <person name="Potin P."/>
            <person name="Poulain J."/>
            <person name="Quesneville H."/>
            <person name="Read B."/>
            <person name="Rensing S.A."/>
            <person name="Ritter A."/>
            <person name="Rousvoal S."/>
            <person name="Samanta M."/>
            <person name="Samson G."/>
            <person name="Schroeder D.C."/>
            <person name="Segurens B."/>
            <person name="Strittmatter M."/>
            <person name="Tonon T."/>
            <person name="Tregear J.W."/>
            <person name="Valentin K."/>
            <person name="von Dassow P."/>
            <person name="Yamagishi T."/>
            <person name="Van de Peer Y."/>
            <person name="Wincker P."/>
        </authorList>
    </citation>
    <scope>NUCLEOTIDE SEQUENCE [LARGE SCALE GENOMIC DNA]</scope>
    <source>
        <strain evidence="9">Ec32 / CCAP1310/4</strain>
    </source>
</reference>
<feature type="transmembrane region" description="Helical" evidence="6">
    <location>
        <begin position="6"/>
        <end position="29"/>
    </location>
</feature>